<dbReference type="PROSITE" id="PS51257">
    <property type="entry name" value="PROKAR_LIPOPROTEIN"/>
    <property type="match status" value="1"/>
</dbReference>
<dbReference type="RefSeq" id="WP_076399150.1">
    <property type="nucleotide sequence ID" value="NZ_FTOA01000002.1"/>
</dbReference>
<evidence type="ECO:0000256" key="1">
    <source>
        <dbReference type="ARBA" id="ARBA00004442"/>
    </source>
</evidence>
<dbReference type="PROSITE" id="PS51123">
    <property type="entry name" value="OMPA_2"/>
    <property type="match status" value="1"/>
</dbReference>
<feature type="region of interest" description="Disordered" evidence="5">
    <location>
        <begin position="248"/>
        <end position="293"/>
    </location>
</feature>
<dbReference type="GO" id="GO:0009279">
    <property type="term" value="C:cell outer membrane"/>
    <property type="evidence" value="ECO:0007669"/>
    <property type="project" value="UniProtKB-SubCell"/>
</dbReference>
<sequence length="293" mass="31411">MPSLASRSRRVGLLVAMVGSTLAACSGDYNISAVRNLKADGGTYQLALQQGYADVAQWKQEEQNWADSELMLGKARAAAGGAVPTMEEPTSDGLKVLRGRVDAALTPGRVERKPIDAAMLQVAYDCLARSSLNPPHPEGAKSHSCQTMFDEALSSLLTTPELTPPSEPTAIYFDRNQSKISEAGRAELKKIIEQIKAGNPREVIISGYSDSTGTLAANIVMAQKRVTAVYTMMVEAGIPADRIKQMVYGEEDPSLPSTPPPTPKGPKSGKETVSGKDRDVESTRRRVTISFSS</sequence>
<dbReference type="OrthoDB" id="9814546at2"/>
<evidence type="ECO:0000256" key="6">
    <source>
        <dbReference type="SAM" id="SignalP"/>
    </source>
</evidence>
<keyword evidence="2 4" id="KW-0472">Membrane</keyword>
<accession>A0A1N7JGX6</accession>
<evidence type="ECO:0000313" key="9">
    <source>
        <dbReference type="Proteomes" id="UP000185678"/>
    </source>
</evidence>
<evidence type="ECO:0000259" key="7">
    <source>
        <dbReference type="PROSITE" id="PS51123"/>
    </source>
</evidence>
<keyword evidence="9" id="KW-1185">Reference proteome</keyword>
<feature type="signal peptide" evidence="6">
    <location>
        <begin position="1"/>
        <end position="23"/>
    </location>
</feature>
<proteinExistence type="predicted"/>
<dbReference type="EMBL" id="FTOA01000002">
    <property type="protein sequence ID" value="SIS48595.1"/>
    <property type="molecule type" value="Genomic_DNA"/>
</dbReference>
<dbReference type="Gene3D" id="3.30.1330.60">
    <property type="entry name" value="OmpA-like domain"/>
    <property type="match status" value="1"/>
</dbReference>
<gene>
    <name evidence="8" type="ORF">SAMN05421779_102255</name>
</gene>
<feature type="domain" description="OmpA-like" evidence="7">
    <location>
        <begin position="160"/>
        <end position="293"/>
    </location>
</feature>
<dbReference type="PANTHER" id="PTHR30329">
    <property type="entry name" value="STATOR ELEMENT OF FLAGELLAR MOTOR COMPLEX"/>
    <property type="match status" value="1"/>
</dbReference>
<dbReference type="AlphaFoldDB" id="A0A1N7JGX6"/>
<organism evidence="8 9">
    <name type="scientific">Insolitispirillum peregrinum</name>
    <dbReference type="NCBI Taxonomy" id="80876"/>
    <lineage>
        <taxon>Bacteria</taxon>
        <taxon>Pseudomonadati</taxon>
        <taxon>Pseudomonadota</taxon>
        <taxon>Alphaproteobacteria</taxon>
        <taxon>Rhodospirillales</taxon>
        <taxon>Novispirillaceae</taxon>
        <taxon>Insolitispirillum</taxon>
    </lineage>
</organism>
<evidence type="ECO:0000256" key="2">
    <source>
        <dbReference type="ARBA" id="ARBA00023136"/>
    </source>
</evidence>
<dbReference type="InterPro" id="IPR036737">
    <property type="entry name" value="OmpA-like_sf"/>
</dbReference>
<keyword evidence="6" id="KW-0732">Signal</keyword>
<evidence type="ECO:0000256" key="3">
    <source>
        <dbReference type="ARBA" id="ARBA00023237"/>
    </source>
</evidence>
<keyword evidence="3" id="KW-0998">Cell outer membrane</keyword>
<reference evidence="8 9" key="1">
    <citation type="submission" date="2017-01" db="EMBL/GenBank/DDBJ databases">
        <authorList>
            <person name="Mah S.A."/>
            <person name="Swanson W.J."/>
            <person name="Moy G.W."/>
            <person name="Vacquier V.D."/>
        </authorList>
    </citation>
    <scope>NUCLEOTIDE SEQUENCE [LARGE SCALE GENOMIC DNA]</scope>
    <source>
        <strain evidence="8 9">DSM 11589</strain>
    </source>
</reference>
<name>A0A1N7JGX6_9PROT</name>
<feature type="chain" id="PRO_5009943004" evidence="6">
    <location>
        <begin position="24"/>
        <end position="293"/>
    </location>
</feature>
<dbReference type="STRING" id="80876.SAMN05421779_102255"/>
<evidence type="ECO:0000313" key="8">
    <source>
        <dbReference type="EMBL" id="SIS48595.1"/>
    </source>
</evidence>
<evidence type="ECO:0000256" key="4">
    <source>
        <dbReference type="PROSITE-ProRule" id="PRU00473"/>
    </source>
</evidence>
<dbReference type="Pfam" id="PF00691">
    <property type="entry name" value="OmpA"/>
    <property type="match status" value="1"/>
</dbReference>
<feature type="compositionally biased region" description="Basic and acidic residues" evidence="5">
    <location>
        <begin position="268"/>
        <end position="284"/>
    </location>
</feature>
<dbReference type="PRINTS" id="PR01021">
    <property type="entry name" value="OMPADOMAIN"/>
</dbReference>
<dbReference type="Proteomes" id="UP000185678">
    <property type="component" value="Unassembled WGS sequence"/>
</dbReference>
<dbReference type="PANTHER" id="PTHR30329:SF21">
    <property type="entry name" value="LIPOPROTEIN YIAD-RELATED"/>
    <property type="match status" value="1"/>
</dbReference>
<dbReference type="InterPro" id="IPR006664">
    <property type="entry name" value="OMP_bac"/>
</dbReference>
<dbReference type="InterPro" id="IPR050330">
    <property type="entry name" value="Bact_OuterMem_StrucFunc"/>
</dbReference>
<comment type="subcellular location">
    <subcellularLocation>
        <location evidence="1">Cell outer membrane</location>
    </subcellularLocation>
</comment>
<protein>
    <submittedName>
        <fullName evidence="8">Outer membrane protein OmpA</fullName>
    </submittedName>
</protein>
<evidence type="ECO:0000256" key="5">
    <source>
        <dbReference type="SAM" id="MobiDB-lite"/>
    </source>
</evidence>
<dbReference type="CDD" id="cd07185">
    <property type="entry name" value="OmpA_C-like"/>
    <property type="match status" value="1"/>
</dbReference>
<dbReference type="InterPro" id="IPR006665">
    <property type="entry name" value="OmpA-like"/>
</dbReference>
<dbReference type="SUPFAM" id="SSF103088">
    <property type="entry name" value="OmpA-like"/>
    <property type="match status" value="1"/>
</dbReference>